<evidence type="ECO:0000313" key="4">
    <source>
        <dbReference type="Proteomes" id="UP000463931"/>
    </source>
</evidence>
<dbReference type="RefSeq" id="WP_163587413.1">
    <property type="nucleotide sequence ID" value="NZ_CP040852.1"/>
</dbReference>
<dbReference type="Gene3D" id="1.10.10.10">
    <property type="entry name" value="Winged helix-like DNA-binding domain superfamily/Winged helix DNA-binding domain"/>
    <property type="match status" value="1"/>
</dbReference>
<dbReference type="EMBL" id="CP040852">
    <property type="protein sequence ID" value="QIA89654.1"/>
    <property type="molecule type" value="Genomic_DNA"/>
</dbReference>
<dbReference type="AlphaFoldDB" id="A0AAE6WH61"/>
<organism evidence="3 4">
    <name type="scientific">Ligilactobacillus murinus</name>
    <dbReference type="NCBI Taxonomy" id="1622"/>
    <lineage>
        <taxon>Bacteria</taxon>
        <taxon>Bacillati</taxon>
        <taxon>Bacillota</taxon>
        <taxon>Bacilli</taxon>
        <taxon>Lactobacillales</taxon>
        <taxon>Lactobacillaceae</taxon>
        <taxon>Ligilactobacillus</taxon>
    </lineage>
</organism>
<reference evidence="3 4" key="1">
    <citation type="journal article" date="2019" name="Nat. Med.">
        <title>Preventing dysbiosis of the neonatal mouse intestinal microbiome protects against late-onset sepsis.</title>
        <authorList>
            <person name="Singer J.R."/>
            <person name="Blosser E.G."/>
            <person name="Zindl C.L."/>
            <person name="Silberger D.J."/>
            <person name="Conlan S."/>
            <person name="Laufer V.A."/>
            <person name="DiToro D."/>
            <person name="Deming C."/>
            <person name="Kumar R."/>
            <person name="Morrow C.D."/>
            <person name="Segre J.A."/>
            <person name="Gray M.J."/>
            <person name="Randolph D.A."/>
            <person name="Weaver C.T."/>
        </authorList>
    </citation>
    <scope>NUCLEOTIDE SEQUENCE [LARGE SCALE GENOMIC DNA]</scope>
    <source>
        <strain evidence="3 4">V10</strain>
    </source>
</reference>
<dbReference type="InterPro" id="IPR009061">
    <property type="entry name" value="DNA-bd_dom_put_sf"/>
</dbReference>
<gene>
    <name evidence="1" type="ORF">FEE40_05470</name>
    <name evidence="2" type="ORF">FEE40_05550</name>
    <name evidence="3" type="ORF">FEE40_05635</name>
</gene>
<evidence type="ECO:0000313" key="2">
    <source>
        <dbReference type="EMBL" id="QIA89669.1"/>
    </source>
</evidence>
<dbReference type="SUPFAM" id="SSF46955">
    <property type="entry name" value="Putative DNA-binding domain"/>
    <property type="match status" value="1"/>
</dbReference>
<dbReference type="EMBL" id="CP040852">
    <property type="protein sequence ID" value="QIA89669.1"/>
    <property type="molecule type" value="Genomic_DNA"/>
</dbReference>
<dbReference type="InterPro" id="IPR036388">
    <property type="entry name" value="WH-like_DNA-bd_sf"/>
</dbReference>
<evidence type="ECO:0000313" key="1">
    <source>
        <dbReference type="EMBL" id="QIA89654.1"/>
    </source>
</evidence>
<proteinExistence type="predicted"/>
<evidence type="ECO:0000313" key="3">
    <source>
        <dbReference type="EMBL" id="QIA89685.1"/>
    </source>
</evidence>
<sequence length="101" mass="11331">MANLTFNVAGVSVSVNTADAELIRELQRFNSNLEMVQVLFNNQSANGGNIKETAKSWNVSESTVNKWIKQGLPVVELDGMNKYIVTRSLLDWLRSNEESKQ</sequence>
<name>A0AAE6WH61_9LACO</name>
<accession>A0AAE6WH61</accession>
<dbReference type="Proteomes" id="UP000463931">
    <property type="component" value="Chromosome"/>
</dbReference>
<dbReference type="EMBL" id="CP040852">
    <property type="protein sequence ID" value="QIA89685.1"/>
    <property type="molecule type" value="Genomic_DNA"/>
</dbReference>
<protein>
    <submittedName>
        <fullName evidence="3">Helix-turn-helix domain-containing protein</fullName>
    </submittedName>
</protein>